<evidence type="ECO:0000256" key="1">
    <source>
        <dbReference type="RuleBase" id="RU362001"/>
    </source>
</evidence>
<dbReference type="OrthoDB" id="4474955at2"/>
<dbReference type="Pfam" id="PF06013">
    <property type="entry name" value="WXG100"/>
    <property type="match status" value="1"/>
</dbReference>
<dbReference type="NCBIfam" id="TIGR03930">
    <property type="entry name" value="WXG100_ESAT6"/>
    <property type="match status" value="1"/>
</dbReference>
<sequence>MSNSTLATDFALMRAAADATDARSAEIRTLLQGCIGRLQAVPASVWGGAAAVRFRDVVDRWNSETVRLCHSLDAIAATIRQNEKTLQEAGHQHAQQIAAVSNDLRH</sequence>
<accession>A0A378TBH5</accession>
<dbReference type="Gene3D" id="1.10.287.1060">
    <property type="entry name" value="ESAT-6-like"/>
    <property type="match status" value="1"/>
</dbReference>
<dbReference type="SUPFAM" id="SSF140453">
    <property type="entry name" value="EsxAB dimer-like"/>
    <property type="match status" value="1"/>
</dbReference>
<proteinExistence type="inferred from homology"/>
<keyword evidence="3" id="KW-1185">Reference proteome</keyword>
<comment type="similarity">
    <text evidence="1">Belongs to the WXG100 family.</text>
</comment>
<dbReference type="Proteomes" id="UP000254978">
    <property type="component" value="Unassembled WGS sequence"/>
</dbReference>
<evidence type="ECO:0000313" key="2">
    <source>
        <dbReference type="EMBL" id="STZ57960.1"/>
    </source>
</evidence>
<dbReference type="RefSeq" id="WP_115277997.1">
    <property type="nucleotide sequence ID" value="NZ_AP022600.1"/>
</dbReference>
<organism evidence="2 3">
    <name type="scientific">Mycolicibacterium tokaiense</name>
    <dbReference type="NCBI Taxonomy" id="39695"/>
    <lineage>
        <taxon>Bacteria</taxon>
        <taxon>Bacillati</taxon>
        <taxon>Actinomycetota</taxon>
        <taxon>Actinomycetes</taxon>
        <taxon>Mycobacteriales</taxon>
        <taxon>Mycobacteriaceae</taxon>
        <taxon>Mycolicibacterium</taxon>
    </lineage>
</organism>
<protein>
    <recommendedName>
        <fullName evidence="1">ESAT-6-like protein</fullName>
    </recommendedName>
</protein>
<dbReference type="InterPro" id="IPR010310">
    <property type="entry name" value="T7SS_ESAT-6-like"/>
</dbReference>
<evidence type="ECO:0000313" key="3">
    <source>
        <dbReference type="Proteomes" id="UP000254978"/>
    </source>
</evidence>
<dbReference type="AlphaFoldDB" id="A0A378TBH5"/>
<reference evidence="2 3" key="1">
    <citation type="submission" date="2018-06" db="EMBL/GenBank/DDBJ databases">
        <authorList>
            <consortium name="Pathogen Informatics"/>
            <person name="Doyle S."/>
        </authorList>
    </citation>
    <scope>NUCLEOTIDE SEQUENCE [LARGE SCALE GENOMIC DNA]</scope>
    <source>
        <strain evidence="2 3">NCTC10821</strain>
    </source>
</reference>
<dbReference type="InterPro" id="IPR036689">
    <property type="entry name" value="ESAT-6-like_sf"/>
</dbReference>
<name>A0A378TBH5_9MYCO</name>
<dbReference type="EMBL" id="UGQT01000001">
    <property type="protein sequence ID" value="STZ57960.1"/>
    <property type="molecule type" value="Genomic_DNA"/>
</dbReference>
<gene>
    <name evidence="2" type="primary">esxU</name>
    <name evidence="2" type="ORF">NCTC10821_01465</name>
</gene>